<dbReference type="GO" id="GO:0005856">
    <property type="term" value="C:cytoskeleton"/>
    <property type="evidence" value="ECO:0007669"/>
    <property type="project" value="UniProtKB-ARBA"/>
</dbReference>
<dbReference type="Pfam" id="PF10545">
    <property type="entry name" value="MADF_DNA_bdg"/>
    <property type="match status" value="1"/>
</dbReference>
<evidence type="ECO:0000259" key="9">
    <source>
        <dbReference type="PROSITE" id="PS51029"/>
    </source>
</evidence>
<comment type="subcellular location">
    <subcellularLocation>
        <location evidence="1">Cell projection</location>
        <location evidence="1">Cilium</location>
    </subcellularLocation>
</comment>
<evidence type="ECO:0000256" key="7">
    <source>
        <dbReference type="SAM" id="MobiDB-lite"/>
    </source>
</evidence>
<evidence type="ECO:0000256" key="4">
    <source>
        <dbReference type="ARBA" id="ARBA00023069"/>
    </source>
</evidence>
<feature type="region of interest" description="Disordered" evidence="7">
    <location>
        <begin position="1278"/>
        <end position="1334"/>
    </location>
</feature>
<gene>
    <name evidence="10" type="primary">Rpgrip1l</name>
    <name evidence="10" type="ORF">NPIL_376861</name>
</gene>
<feature type="compositionally biased region" description="Basic and acidic residues" evidence="7">
    <location>
        <begin position="1299"/>
        <end position="1317"/>
    </location>
</feature>
<dbReference type="SMART" id="SM00595">
    <property type="entry name" value="MADF"/>
    <property type="match status" value="1"/>
</dbReference>
<dbReference type="Proteomes" id="UP000887013">
    <property type="component" value="Unassembled WGS sequence"/>
</dbReference>
<feature type="compositionally biased region" description="Basic and acidic residues" evidence="7">
    <location>
        <begin position="1279"/>
        <end position="1288"/>
    </location>
</feature>
<feature type="coiled-coil region" evidence="6">
    <location>
        <begin position="490"/>
        <end position="517"/>
    </location>
</feature>
<dbReference type="InterPro" id="IPR035892">
    <property type="entry name" value="C2_domain_sf"/>
</dbReference>
<dbReference type="SMART" id="SM00239">
    <property type="entry name" value="C2"/>
    <property type="match status" value="1"/>
</dbReference>
<evidence type="ECO:0000256" key="2">
    <source>
        <dbReference type="ARBA" id="ARBA00006042"/>
    </source>
</evidence>
<dbReference type="PROSITE" id="PS50004">
    <property type="entry name" value="C2"/>
    <property type="match status" value="1"/>
</dbReference>
<evidence type="ECO:0000256" key="5">
    <source>
        <dbReference type="ARBA" id="ARBA00023273"/>
    </source>
</evidence>
<accession>A0A8X6N2E8</accession>
<dbReference type="InterPro" id="IPR021656">
    <property type="entry name" value="C2-C2_1"/>
</dbReference>
<keyword evidence="5" id="KW-0966">Cell projection</keyword>
<proteinExistence type="inferred from homology"/>
<dbReference type="InterPro" id="IPR006578">
    <property type="entry name" value="MADF-dom"/>
</dbReference>
<dbReference type="GO" id="GO:0035869">
    <property type="term" value="C:ciliary transition zone"/>
    <property type="evidence" value="ECO:0007669"/>
    <property type="project" value="TreeGrafter"/>
</dbReference>
<feature type="region of interest" description="Disordered" evidence="7">
    <location>
        <begin position="1236"/>
        <end position="1260"/>
    </location>
</feature>
<keyword evidence="11" id="KW-1185">Reference proteome</keyword>
<name>A0A8X6N2E8_NEPPI</name>
<evidence type="ECO:0000313" key="11">
    <source>
        <dbReference type="Proteomes" id="UP000887013"/>
    </source>
</evidence>
<dbReference type="Gene3D" id="2.60.40.150">
    <property type="entry name" value="C2 domain"/>
    <property type="match status" value="3"/>
</dbReference>
<protein>
    <submittedName>
        <fullName evidence="10">Protein fantom</fullName>
    </submittedName>
</protein>
<dbReference type="Pfam" id="PF00168">
    <property type="entry name" value="C2"/>
    <property type="match status" value="1"/>
</dbReference>
<feature type="compositionally biased region" description="Low complexity" evidence="7">
    <location>
        <begin position="1241"/>
        <end position="1251"/>
    </location>
</feature>
<dbReference type="InterPro" id="IPR031139">
    <property type="entry name" value="RPGRIP1_fam"/>
</dbReference>
<comment type="similarity">
    <text evidence="2">Belongs to the RPGRIP1 family.</text>
</comment>
<feature type="coiled-coil region" evidence="6">
    <location>
        <begin position="416"/>
        <end position="457"/>
    </location>
</feature>
<dbReference type="PANTHER" id="PTHR14240">
    <property type="entry name" value="RETINITIS PIGMENTOSA GTPASE REGULATOR-INTERACTING PROTEIN"/>
    <property type="match status" value="1"/>
</dbReference>
<feature type="domain" description="MADF" evidence="9">
    <location>
        <begin position="12"/>
        <end position="108"/>
    </location>
</feature>
<dbReference type="Pfam" id="PF18111">
    <property type="entry name" value="RPGR1_C"/>
    <property type="match status" value="1"/>
</dbReference>
<feature type="coiled-coil region" evidence="6">
    <location>
        <begin position="556"/>
        <end position="666"/>
    </location>
</feature>
<dbReference type="OrthoDB" id="6434053at2759"/>
<dbReference type="GO" id="GO:1905515">
    <property type="term" value="P:non-motile cilium assembly"/>
    <property type="evidence" value="ECO:0007669"/>
    <property type="project" value="TreeGrafter"/>
</dbReference>
<dbReference type="PROSITE" id="PS51029">
    <property type="entry name" value="MADF"/>
    <property type="match status" value="1"/>
</dbReference>
<dbReference type="EMBL" id="BMAW01099387">
    <property type="protein sequence ID" value="GFS89708.1"/>
    <property type="molecule type" value="Genomic_DNA"/>
</dbReference>
<dbReference type="CDD" id="cd00030">
    <property type="entry name" value="C2"/>
    <property type="match status" value="1"/>
</dbReference>
<evidence type="ECO:0000259" key="8">
    <source>
        <dbReference type="PROSITE" id="PS50004"/>
    </source>
</evidence>
<feature type="coiled-coil region" evidence="6">
    <location>
        <begin position="279"/>
        <end position="355"/>
    </location>
</feature>
<evidence type="ECO:0000256" key="1">
    <source>
        <dbReference type="ARBA" id="ARBA00004138"/>
    </source>
</evidence>
<dbReference type="PANTHER" id="PTHR14240:SF1">
    <property type="entry name" value="PROTEIN FANTOM-RELATED"/>
    <property type="match status" value="1"/>
</dbReference>
<organism evidence="10 11">
    <name type="scientific">Nephila pilipes</name>
    <name type="common">Giant wood spider</name>
    <name type="synonym">Nephila maculata</name>
    <dbReference type="NCBI Taxonomy" id="299642"/>
    <lineage>
        <taxon>Eukaryota</taxon>
        <taxon>Metazoa</taxon>
        <taxon>Ecdysozoa</taxon>
        <taxon>Arthropoda</taxon>
        <taxon>Chelicerata</taxon>
        <taxon>Arachnida</taxon>
        <taxon>Araneae</taxon>
        <taxon>Araneomorphae</taxon>
        <taxon>Entelegynae</taxon>
        <taxon>Araneoidea</taxon>
        <taxon>Nephilidae</taxon>
        <taxon>Nephila</taxon>
    </lineage>
</organism>
<dbReference type="SUPFAM" id="SSF49562">
    <property type="entry name" value="C2 domain (Calcium/lipid-binding domain, CaLB)"/>
    <property type="match status" value="2"/>
</dbReference>
<dbReference type="InterPro" id="IPR041091">
    <property type="entry name" value="RPGRIP1_C"/>
</dbReference>
<dbReference type="Pfam" id="PF11618">
    <property type="entry name" value="C2-C2_1"/>
    <property type="match status" value="1"/>
</dbReference>
<dbReference type="InterPro" id="IPR000008">
    <property type="entry name" value="C2_dom"/>
</dbReference>
<sequence>MVFKWDRKLVESLISLYKKYPILYEKETDGYYDRKQREIALLLIAEEMSKIRPLTVDDVKKKIKTLRSQFSVENVHRYRSLNSGTGNQMFVPKLWCYHLLSFLDKRIQVNTINYLDNDYSVQTPKDLVPKPLKEKNINISTNEMKKSTKLKESTKTLYQSQDVHDAFGKYVASELRGIPDEGLLLEAKVAIQGILSDKNIEIYTFQTFEFLLCIFTRNLSMADDPERDLYPTKEGKAQVPSVDLSVQGLERYISPEKRYGHHLSRTDLEDQFYKFKEENLQLKKAAKKQEEELKRLATKMTRLLREKKSMELTQSPGHKRDLELEEMVEDLQDRIRQLEKTNNHLREKALVAKQQVIMQARRPNPYSHIQPKVNSGNFKSGSSPYVSSINLRGKNLQNSLRKPTSLPIPSYALGLLEEARAELSNLKLLVTNQRNEIEMYQQENEVLKQNMRMREIEFDDELNILKSQLTQKQRQHVQENLDLIRLHRELKQKNTKIMGLQTQYNDMEEKMRILKLNHDHLVKDMDDLALHFKNEQKKSLELLGELKKAEITISASTELQERIKSLTKENDILRETNEKLLKSALAMETERSFSQLEHVYKEKISSLESALEIQTKSKNSLEEELTKERSSIISKEEAHNILKDQFKEMKVHMEQMETKIRFLKSEEVEFGDLQEALGLLKLKKMGKLEKTDNDAERMNNKESKNIETEDIVNRIEETKISKSENVSVEIENADETKFAELENLKSRLTMVETEHFQTLQELDNVREVLITQRDINKIAQDEIKLLTQQLEEQQKEFQTQLQECSHLLDLRAARIQKLEKQLNDIAYGTLTTFMPGSDAKNENSDPVKLNKGENIFEIHIQQVKFTAEGLRHLSNPNAKIFLTWNFYEFELQSTPVVPAEKPFFNFTAQYTVEVDDYFLCSLHENAVTFELHESIGVDYKTLSSCSINFSNIFTKSEGRILGTQKLLGTNEEKNVEFGIIDYWIQLKIPVEDALKFFKERIKALKYIHSNKGISTAAVNLLTQPHDKNSYVNELHVKILRGINLKPKQKDVQPTTFCVYKFYDLPDQDTAIIPSSNNPEYSDHHIFSLFVDPTLEKYIMTENLYVYVFDDNDPDISNHIGQASIPLQPLVQNKPIKGIFELQKGGKTGCGAIEILIYWQFDYSVAPDTLPYNKMKEESFSFVPPATTSSLSSSDEEMTAIHEPVMDVSVMTPPVPKPRKSIPSNVLTSSFTMKKYDTSNGDSSSHLSLDSSPVHHENQFTPLPAKRMIQNSIQNQPSRIENHSEKNQNQEEDWSDVMSDTEKKASYEETTDQEKQDLSYENSDSESDDYSVYGPKRSTAQVPTIVIHVSHLQLRADAAVLQDPLIKLLYVEYRFLDYPLEELETPFSLPKKEPPEKIVFNFEKTLTLNLKDLEKWNLLSKMLTSDSPEASLIRFTVVSEPLPDEQSLDCEDIGYGSVDLSEILYNKQDKIQEDILIYDARDTNTVIGSLNISIKALDALILLQTFSEL</sequence>
<evidence type="ECO:0000313" key="10">
    <source>
        <dbReference type="EMBL" id="GFS89708.1"/>
    </source>
</evidence>
<keyword evidence="3 6" id="KW-0175">Coiled coil</keyword>
<reference evidence="10" key="1">
    <citation type="submission" date="2020-08" db="EMBL/GenBank/DDBJ databases">
        <title>Multicomponent nature underlies the extraordinary mechanical properties of spider dragline silk.</title>
        <authorList>
            <person name="Kono N."/>
            <person name="Nakamura H."/>
            <person name="Mori M."/>
            <person name="Yoshida Y."/>
            <person name="Ohtoshi R."/>
            <person name="Malay A.D."/>
            <person name="Moran D.A.P."/>
            <person name="Tomita M."/>
            <person name="Numata K."/>
            <person name="Arakawa K."/>
        </authorList>
    </citation>
    <scope>NUCLEOTIDE SEQUENCE</scope>
</reference>
<evidence type="ECO:0000256" key="3">
    <source>
        <dbReference type="ARBA" id="ARBA00023054"/>
    </source>
</evidence>
<feature type="domain" description="C2" evidence="8">
    <location>
        <begin position="1012"/>
        <end position="1139"/>
    </location>
</feature>
<evidence type="ECO:0000256" key="6">
    <source>
        <dbReference type="SAM" id="Coils"/>
    </source>
</evidence>
<feature type="coiled-coil region" evidence="6">
    <location>
        <begin position="776"/>
        <end position="803"/>
    </location>
</feature>
<keyword evidence="4" id="KW-0969">Cilium</keyword>
<comment type="caution">
    <text evidence="10">The sequence shown here is derived from an EMBL/GenBank/DDBJ whole genome shotgun (WGS) entry which is preliminary data.</text>
</comment>